<evidence type="ECO:0000313" key="1">
    <source>
        <dbReference type="EMBL" id="PPC77952.1"/>
    </source>
</evidence>
<organism evidence="1 2">
    <name type="scientific">Proteobacteria bacterium 228</name>
    <dbReference type="NCBI Taxonomy" id="2083153"/>
    <lineage>
        <taxon>Bacteria</taxon>
        <taxon>Pseudomonadati</taxon>
        <taxon>Pseudomonadota</taxon>
    </lineage>
</organism>
<gene>
    <name evidence="1" type="ORF">C4K68_07860</name>
</gene>
<protein>
    <submittedName>
        <fullName evidence="1">Uncharacterized protein</fullName>
    </submittedName>
</protein>
<proteinExistence type="predicted"/>
<evidence type="ECO:0000313" key="2">
    <source>
        <dbReference type="Proteomes" id="UP000238196"/>
    </source>
</evidence>
<accession>A0A2S5KTI5</accession>
<dbReference type="EMBL" id="PRLP01000023">
    <property type="protein sequence ID" value="PPC77952.1"/>
    <property type="molecule type" value="Genomic_DNA"/>
</dbReference>
<dbReference type="AlphaFoldDB" id="A0A2S5KTI5"/>
<name>A0A2S5KTI5_9PROT</name>
<reference evidence="1 2" key="1">
    <citation type="submission" date="2018-02" db="EMBL/GenBank/DDBJ databases">
        <title>novel marine gammaproteobacteria from coastal saline agro ecosystem.</title>
        <authorList>
            <person name="Krishnan R."/>
            <person name="Ramesh Kumar N."/>
        </authorList>
    </citation>
    <scope>NUCLEOTIDE SEQUENCE [LARGE SCALE GENOMIC DNA]</scope>
    <source>
        <strain evidence="1 2">228</strain>
    </source>
</reference>
<dbReference type="Proteomes" id="UP000238196">
    <property type="component" value="Unassembled WGS sequence"/>
</dbReference>
<comment type="caution">
    <text evidence="1">The sequence shown here is derived from an EMBL/GenBank/DDBJ whole genome shotgun (WGS) entry which is preliminary data.</text>
</comment>
<sequence length="68" mass="7550">MAYTASEYAAEVALKAGCKSEAEYLKRLEEAKDLCMKDFGIGAEEKSAAMTILENIEKAPVVFIKEWD</sequence>